<dbReference type="InterPro" id="IPR017452">
    <property type="entry name" value="GPCR_Rhodpsn_7TM"/>
</dbReference>
<dbReference type="EMBL" id="JBBPFD010000091">
    <property type="protein sequence ID" value="KAK7880485.1"/>
    <property type="molecule type" value="Genomic_DNA"/>
</dbReference>
<feature type="transmembrane region" description="Helical" evidence="11">
    <location>
        <begin position="266"/>
        <end position="286"/>
    </location>
</feature>
<comment type="subcellular location">
    <subcellularLocation>
        <location evidence="1">Cell membrane</location>
        <topology evidence="1">Multi-pass membrane protein</topology>
    </subcellularLocation>
</comment>
<feature type="compositionally biased region" description="Low complexity" evidence="10">
    <location>
        <begin position="353"/>
        <end position="364"/>
    </location>
</feature>
<evidence type="ECO:0000256" key="3">
    <source>
        <dbReference type="ARBA" id="ARBA00022692"/>
    </source>
</evidence>
<feature type="domain" description="G-protein coupled receptors family 1 profile" evidence="12">
    <location>
        <begin position="45"/>
        <end position="322"/>
    </location>
</feature>
<feature type="transmembrane region" description="Helical" evidence="11">
    <location>
        <begin position="306"/>
        <end position="325"/>
    </location>
</feature>
<evidence type="ECO:0000313" key="13">
    <source>
        <dbReference type="EMBL" id="KAK7880485.1"/>
    </source>
</evidence>
<keyword evidence="7 9" id="KW-0675">Receptor</keyword>
<organism evidence="13 14">
    <name type="scientific">Mugilogobius chulae</name>
    <name type="common">yellowstripe goby</name>
    <dbReference type="NCBI Taxonomy" id="88201"/>
    <lineage>
        <taxon>Eukaryota</taxon>
        <taxon>Metazoa</taxon>
        <taxon>Chordata</taxon>
        <taxon>Craniata</taxon>
        <taxon>Vertebrata</taxon>
        <taxon>Euteleostomi</taxon>
        <taxon>Actinopterygii</taxon>
        <taxon>Neopterygii</taxon>
        <taxon>Teleostei</taxon>
        <taxon>Neoteleostei</taxon>
        <taxon>Acanthomorphata</taxon>
        <taxon>Gobiaria</taxon>
        <taxon>Gobiiformes</taxon>
        <taxon>Gobioidei</taxon>
        <taxon>Gobiidae</taxon>
        <taxon>Gobionellinae</taxon>
        <taxon>Mugilogobius</taxon>
    </lineage>
</organism>
<evidence type="ECO:0000256" key="1">
    <source>
        <dbReference type="ARBA" id="ARBA00004651"/>
    </source>
</evidence>
<evidence type="ECO:0000256" key="4">
    <source>
        <dbReference type="ARBA" id="ARBA00022989"/>
    </source>
</evidence>
<comment type="similarity">
    <text evidence="9">Belongs to the G-protein coupled receptor 1 family.</text>
</comment>
<dbReference type="PROSITE" id="PS00237">
    <property type="entry name" value="G_PROTEIN_RECEP_F1_1"/>
    <property type="match status" value="1"/>
</dbReference>
<evidence type="ECO:0000259" key="12">
    <source>
        <dbReference type="PROSITE" id="PS50262"/>
    </source>
</evidence>
<evidence type="ECO:0000256" key="10">
    <source>
        <dbReference type="SAM" id="MobiDB-lite"/>
    </source>
</evidence>
<dbReference type="InterPro" id="IPR000276">
    <property type="entry name" value="GPCR_Rhodpsn"/>
</dbReference>
<keyword evidence="2" id="KW-1003">Cell membrane</keyword>
<evidence type="ECO:0000256" key="6">
    <source>
        <dbReference type="ARBA" id="ARBA00023136"/>
    </source>
</evidence>
<gene>
    <name evidence="13" type="ORF">WMY93_032892</name>
</gene>
<comment type="caution">
    <text evidence="13">The sequence shown here is derived from an EMBL/GenBank/DDBJ whole genome shotgun (WGS) entry which is preliminary data.</text>
</comment>
<reference evidence="14" key="1">
    <citation type="submission" date="2024-04" db="EMBL/GenBank/DDBJ databases">
        <title>Salinicola lusitanus LLJ914,a marine bacterium isolated from the Okinawa Trough.</title>
        <authorList>
            <person name="Li J."/>
        </authorList>
    </citation>
    <scope>NUCLEOTIDE SEQUENCE [LARGE SCALE GENOMIC DNA]</scope>
</reference>
<evidence type="ECO:0000313" key="14">
    <source>
        <dbReference type="Proteomes" id="UP001460270"/>
    </source>
</evidence>
<dbReference type="Gene3D" id="1.20.1070.10">
    <property type="entry name" value="Rhodopsin 7-helix transmembrane proteins"/>
    <property type="match status" value="1"/>
</dbReference>
<keyword evidence="3 9" id="KW-0812">Transmembrane</keyword>
<evidence type="ECO:0000256" key="2">
    <source>
        <dbReference type="ARBA" id="ARBA00022475"/>
    </source>
</evidence>
<name>A0AAW0MLV8_9GOBI</name>
<dbReference type="GO" id="GO:0005886">
    <property type="term" value="C:plasma membrane"/>
    <property type="evidence" value="ECO:0007669"/>
    <property type="project" value="UniProtKB-SubCell"/>
</dbReference>
<feature type="transmembrane region" description="Helical" evidence="11">
    <location>
        <begin position="114"/>
        <end position="136"/>
    </location>
</feature>
<keyword evidence="4 11" id="KW-1133">Transmembrane helix</keyword>
<dbReference type="PRINTS" id="PR00237">
    <property type="entry name" value="GPCRRHODOPSN"/>
</dbReference>
<feature type="region of interest" description="Disordered" evidence="10">
    <location>
        <begin position="343"/>
        <end position="372"/>
    </location>
</feature>
<keyword evidence="8 9" id="KW-0807">Transducer</keyword>
<evidence type="ECO:0000256" key="5">
    <source>
        <dbReference type="ARBA" id="ARBA00023040"/>
    </source>
</evidence>
<dbReference type="Proteomes" id="UP001460270">
    <property type="component" value="Unassembled WGS sequence"/>
</dbReference>
<keyword evidence="6 11" id="KW-0472">Membrane</keyword>
<dbReference type="PANTHER" id="PTHR22750">
    <property type="entry name" value="G-PROTEIN COUPLED RECEPTOR"/>
    <property type="match status" value="1"/>
</dbReference>
<dbReference type="Pfam" id="PF00001">
    <property type="entry name" value="7tm_1"/>
    <property type="match status" value="1"/>
</dbReference>
<keyword evidence="14" id="KW-1185">Reference proteome</keyword>
<feature type="transmembrane region" description="Helical" evidence="11">
    <location>
        <begin position="66"/>
        <end position="87"/>
    </location>
</feature>
<feature type="region of interest" description="Disordered" evidence="10">
    <location>
        <begin position="1"/>
        <end position="21"/>
    </location>
</feature>
<dbReference type="SUPFAM" id="SSF81321">
    <property type="entry name" value="Family A G protein-coupled receptor-like"/>
    <property type="match status" value="1"/>
</dbReference>
<evidence type="ECO:0000256" key="11">
    <source>
        <dbReference type="SAM" id="Phobius"/>
    </source>
</evidence>
<feature type="transmembrane region" description="Helical" evidence="11">
    <location>
        <begin position="196"/>
        <end position="221"/>
    </location>
</feature>
<evidence type="ECO:0000256" key="7">
    <source>
        <dbReference type="ARBA" id="ARBA00023170"/>
    </source>
</evidence>
<proteinExistence type="inferred from homology"/>
<dbReference type="GO" id="GO:0004930">
    <property type="term" value="F:G protein-coupled receptor activity"/>
    <property type="evidence" value="ECO:0007669"/>
    <property type="project" value="UniProtKB-KW"/>
</dbReference>
<dbReference type="PROSITE" id="PS50262">
    <property type="entry name" value="G_PROTEIN_RECEP_F1_2"/>
    <property type="match status" value="1"/>
</dbReference>
<sequence>MSILTPTPARATTPDSSNGADSSTALPTHIMAVVLSIASCAIISTNLLVAAALLKILLKKRRKSWCFVLNLAVADALVGVAVTGLAAEDFNIDTNGTQGRQSASAAVQGRGRCLLRMTFVSSPCIASIMSMFLISLDRYAAIKLPLRYAQRSGGSVAFWALASLWVCAFVLGFMPVMVPSLQADLYCGFCDFFSVIYDVGIIILYSVCFFPVVSVFIYIYLDILKIACSHQKQILQVQQAGSRTSEHGTCADQHKTKSPYWSHVRALRTVAMLVGCFLLLWCPFFVTGIVKLLCGTCQLTKLLEGYLFLLGLSNSLINPLVYAFWQREVRLTLAEMFSRCKRKTQGQSGTGGSSQQQQNGTKNNADNAKCAS</sequence>
<keyword evidence="5 9" id="KW-0297">G-protein coupled receptor</keyword>
<evidence type="ECO:0000256" key="9">
    <source>
        <dbReference type="RuleBase" id="RU000688"/>
    </source>
</evidence>
<feature type="transmembrane region" description="Helical" evidence="11">
    <location>
        <begin position="30"/>
        <end position="54"/>
    </location>
</feature>
<dbReference type="AlphaFoldDB" id="A0AAW0MLV8"/>
<protein>
    <recommendedName>
        <fullName evidence="12">G-protein coupled receptors family 1 profile domain-containing protein</fullName>
    </recommendedName>
</protein>
<feature type="transmembrane region" description="Helical" evidence="11">
    <location>
        <begin position="156"/>
        <end position="176"/>
    </location>
</feature>
<accession>A0AAW0MLV8</accession>
<evidence type="ECO:0000256" key="8">
    <source>
        <dbReference type="ARBA" id="ARBA00023224"/>
    </source>
</evidence>